<dbReference type="EMBL" id="PQWB01000036">
    <property type="protein sequence ID" value="POZ62170.1"/>
    <property type="molecule type" value="Genomic_DNA"/>
</dbReference>
<dbReference type="Proteomes" id="UP000237082">
    <property type="component" value="Unassembled WGS sequence"/>
</dbReference>
<evidence type="ECO:0000313" key="2">
    <source>
        <dbReference type="EMBL" id="POZ62170.1"/>
    </source>
</evidence>
<feature type="chain" id="PRO_5015670539" evidence="1">
    <location>
        <begin position="28"/>
        <end position="123"/>
    </location>
</feature>
<name>A0A2S5DGF6_9NEIS</name>
<dbReference type="AlphaFoldDB" id="A0A2S5DGF6"/>
<dbReference type="InterPro" id="IPR014508">
    <property type="entry name" value="UCP020555_TPR-like"/>
</dbReference>
<reference evidence="3" key="1">
    <citation type="submission" date="2018-02" db="EMBL/GenBank/DDBJ databases">
        <authorList>
            <person name="O'Hara-Hanley K."/>
            <person name="Soby S."/>
        </authorList>
    </citation>
    <scope>NUCLEOTIDE SEQUENCE [LARGE SCALE GENOMIC DNA]</scope>
    <source>
        <strain evidence="3">MWU14-2602</strain>
    </source>
</reference>
<comment type="caution">
    <text evidence="2">The sequence shown here is derived from an EMBL/GenBank/DDBJ whole genome shotgun (WGS) entry which is preliminary data.</text>
</comment>
<organism evidence="2 3">
    <name type="scientific">Chromobacterium alticapitis</name>
    <dbReference type="NCBI Taxonomy" id="2073169"/>
    <lineage>
        <taxon>Bacteria</taxon>
        <taxon>Pseudomonadati</taxon>
        <taxon>Pseudomonadota</taxon>
        <taxon>Betaproteobacteria</taxon>
        <taxon>Neisseriales</taxon>
        <taxon>Chromobacteriaceae</taxon>
        <taxon>Chromobacterium</taxon>
    </lineage>
</organism>
<protein>
    <submittedName>
        <fullName evidence="2">DUF4810 domain-containing protein</fullName>
    </submittedName>
</protein>
<dbReference type="PROSITE" id="PS51257">
    <property type="entry name" value="PROKAR_LIPOPROTEIN"/>
    <property type="match status" value="1"/>
</dbReference>
<accession>A0A2S5DGF6</accession>
<dbReference type="PIRSF" id="PIRSF020555">
    <property type="entry name" value="UCP020555"/>
    <property type="match status" value="1"/>
</dbReference>
<dbReference type="Pfam" id="PF16068">
    <property type="entry name" value="DUF4810"/>
    <property type="match status" value="1"/>
</dbReference>
<dbReference type="OrthoDB" id="9800218at2"/>
<proteinExistence type="predicted"/>
<keyword evidence="1" id="KW-0732">Signal</keyword>
<gene>
    <name evidence="2" type="ORF">C2I19_10140</name>
</gene>
<evidence type="ECO:0000256" key="1">
    <source>
        <dbReference type="SAM" id="SignalP"/>
    </source>
</evidence>
<evidence type="ECO:0000313" key="3">
    <source>
        <dbReference type="Proteomes" id="UP000237082"/>
    </source>
</evidence>
<feature type="signal peptide" evidence="1">
    <location>
        <begin position="1"/>
        <end position="27"/>
    </location>
</feature>
<keyword evidence="3" id="KW-1185">Reference proteome</keyword>
<sequence length="123" mass="13532">MKTMNTKKKSGGIAAAIASALLLSACAGGPPHLYQWEGYQPQVYAYLKGDAQDAQQQISVLEEGLQKIRANGNHEPPGYHAQLGMLYASSGRLDRMQSEFLTEKKLFPESTAYIDFLLSKQKP</sequence>